<dbReference type="InterPro" id="IPR033899">
    <property type="entry name" value="CXC_Chemokine_domain"/>
</dbReference>
<comment type="similarity">
    <text evidence="2">Belongs to the intercrine alpha (chemokine CxC) family.</text>
</comment>
<dbReference type="InterPro" id="IPR001811">
    <property type="entry name" value="Chemokine_IL8-like_dom"/>
</dbReference>
<feature type="signal peptide" evidence="5">
    <location>
        <begin position="1"/>
        <end position="26"/>
    </location>
</feature>
<dbReference type="GO" id="GO:0005615">
    <property type="term" value="C:extracellular space"/>
    <property type="evidence" value="ECO:0007669"/>
    <property type="project" value="UniProtKB-KW"/>
</dbReference>
<comment type="subcellular location">
    <subcellularLocation>
        <location evidence="1">Secreted</location>
    </subcellularLocation>
</comment>
<dbReference type="CDD" id="cd00273">
    <property type="entry name" value="Chemokine_CXC"/>
    <property type="match status" value="1"/>
</dbReference>
<keyword evidence="3" id="KW-0202">Cytokine</keyword>
<dbReference type="SUPFAM" id="SSF54117">
    <property type="entry name" value="Interleukin 8-like chemokines"/>
    <property type="match status" value="1"/>
</dbReference>
<dbReference type="AlphaFoldDB" id="A0A151MPV6"/>
<keyword evidence="5" id="KW-0732">Signal</keyword>
<dbReference type="SMART" id="SM00199">
    <property type="entry name" value="SCY"/>
    <property type="match status" value="1"/>
</dbReference>
<evidence type="ECO:0000256" key="2">
    <source>
        <dbReference type="ARBA" id="ARBA00010665"/>
    </source>
</evidence>
<reference evidence="7 8" key="1">
    <citation type="journal article" date="2012" name="Genome Biol.">
        <title>Sequencing three crocodilian genomes to illuminate the evolution of archosaurs and amniotes.</title>
        <authorList>
            <person name="St John J.A."/>
            <person name="Braun E.L."/>
            <person name="Isberg S.R."/>
            <person name="Miles L.G."/>
            <person name="Chong A.Y."/>
            <person name="Gongora J."/>
            <person name="Dalzell P."/>
            <person name="Moran C."/>
            <person name="Bed'hom B."/>
            <person name="Abzhanov A."/>
            <person name="Burgess S.C."/>
            <person name="Cooksey A.M."/>
            <person name="Castoe T.A."/>
            <person name="Crawford N.G."/>
            <person name="Densmore L.D."/>
            <person name="Drew J.C."/>
            <person name="Edwards S.V."/>
            <person name="Faircloth B.C."/>
            <person name="Fujita M.K."/>
            <person name="Greenwold M.J."/>
            <person name="Hoffmann F.G."/>
            <person name="Howard J.M."/>
            <person name="Iguchi T."/>
            <person name="Janes D.E."/>
            <person name="Khan S.Y."/>
            <person name="Kohno S."/>
            <person name="de Koning A.J."/>
            <person name="Lance S.L."/>
            <person name="McCarthy F.M."/>
            <person name="McCormack J.E."/>
            <person name="Merchant M.E."/>
            <person name="Peterson D.G."/>
            <person name="Pollock D.D."/>
            <person name="Pourmand N."/>
            <person name="Raney B.J."/>
            <person name="Roessler K.A."/>
            <person name="Sanford J.R."/>
            <person name="Sawyer R.H."/>
            <person name="Schmidt C.J."/>
            <person name="Triplett E.W."/>
            <person name="Tuberville T.D."/>
            <person name="Venegas-Anaya M."/>
            <person name="Howard J.T."/>
            <person name="Jarvis E.D."/>
            <person name="Guillette L.J.Jr."/>
            <person name="Glenn T.C."/>
            <person name="Green R.E."/>
            <person name="Ray D.A."/>
        </authorList>
    </citation>
    <scope>NUCLEOTIDE SEQUENCE [LARGE SCALE GENOMIC DNA]</scope>
    <source>
        <strain evidence="7">KSC_2009_1</strain>
    </source>
</reference>
<gene>
    <name evidence="7" type="primary">CXCL13</name>
    <name evidence="7" type="ORF">Y1Q_0002167</name>
</gene>
<evidence type="ECO:0000256" key="1">
    <source>
        <dbReference type="ARBA" id="ARBA00004613"/>
    </source>
</evidence>
<dbReference type="EMBL" id="AKHW03005470">
    <property type="protein sequence ID" value="KYO26542.1"/>
    <property type="molecule type" value="Genomic_DNA"/>
</dbReference>
<dbReference type="GO" id="GO:0008009">
    <property type="term" value="F:chemokine activity"/>
    <property type="evidence" value="ECO:0007669"/>
    <property type="project" value="InterPro"/>
</dbReference>
<dbReference type="FunFam" id="2.40.50.40:FF:000004">
    <property type="entry name" value="C-X-C motif chemokine"/>
    <property type="match status" value="1"/>
</dbReference>
<dbReference type="PANTHER" id="PTHR12015">
    <property type="entry name" value="SMALL INDUCIBLE CYTOKINE A"/>
    <property type="match status" value="1"/>
</dbReference>
<dbReference type="InterPro" id="IPR036048">
    <property type="entry name" value="Interleukin_8-like_sf"/>
</dbReference>
<dbReference type="STRING" id="8496.A0A151MPV6"/>
<sequence length="101" mass="11392">MGLVRMRPPTAILLLALLVICHSVNAGILETNTRLTCKCIMIRSQYIHPKAYQSVEIFPPGSACRRTEVIITLKNGNKVCVDPEIRWVKKTLKALFEAKEK</sequence>
<evidence type="ECO:0000256" key="3">
    <source>
        <dbReference type="ARBA" id="ARBA00022514"/>
    </source>
</evidence>
<evidence type="ECO:0000313" key="8">
    <source>
        <dbReference type="Proteomes" id="UP000050525"/>
    </source>
</evidence>
<accession>A0A151MPV6</accession>
<organism evidence="7 8">
    <name type="scientific">Alligator mississippiensis</name>
    <name type="common">American alligator</name>
    <dbReference type="NCBI Taxonomy" id="8496"/>
    <lineage>
        <taxon>Eukaryota</taxon>
        <taxon>Metazoa</taxon>
        <taxon>Chordata</taxon>
        <taxon>Craniata</taxon>
        <taxon>Vertebrata</taxon>
        <taxon>Euteleostomi</taxon>
        <taxon>Archelosauria</taxon>
        <taxon>Archosauria</taxon>
        <taxon>Crocodylia</taxon>
        <taxon>Alligatoridae</taxon>
        <taxon>Alligatorinae</taxon>
        <taxon>Alligator</taxon>
    </lineage>
</organism>
<dbReference type="PRINTS" id="PR00436">
    <property type="entry name" value="INTERLEUKIN8"/>
</dbReference>
<dbReference type="GO" id="GO:0006952">
    <property type="term" value="P:defense response"/>
    <property type="evidence" value="ECO:0007669"/>
    <property type="project" value="InterPro"/>
</dbReference>
<feature type="chain" id="PRO_5027936753" evidence="5">
    <location>
        <begin position="27"/>
        <end position="101"/>
    </location>
</feature>
<dbReference type="eggNOG" id="ENOG502SEXJ">
    <property type="taxonomic scope" value="Eukaryota"/>
</dbReference>
<dbReference type="KEGG" id="amj:102558461"/>
<evidence type="ECO:0000313" key="7">
    <source>
        <dbReference type="EMBL" id="KYO26542.1"/>
    </source>
</evidence>
<evidence type="ECO:0000256" key="5">
    <source>
        <dbReference type="SAM" id="SignalP"/>
    </source>
</evidence>
<dbReference type="Pfam" id="PF00048">
    <property type="entry name" value="IL8"/>
    <property type="match status" value="1"/>
</dbReference>
<feature type="domain" description="Chemokine interleukin-8-like" evidence="6">
    <location>
        <begin position="34"/>
        <end position="95"/>
    </location>
</feature>
<name>A0A151MPV6_ALLMI</name>
<protein>
    <submittedName>
        <fullName evidence="7">C-X-C motif chemokine 13</fullName>
    </submittedName>
</protein>
<evidence type="ECO:0000259" key="6">
    <source>
        <dbReference type="SMART" id="SM00199"/>
    </source>
</evidence>
<dbReference type="GO" id="GO:0006955">
    <property type="term" value="P:immune response"/>
    <property type="evidence" value="ECO:0007669"/>
    <property type="project" value="InterPro"/>
</dbReference>
<evidence type="ECO:0000256" key="4">
    <source>
        <dbReference type="ARBA" id="ARBA00022525"/>
    </source>
</evidence>
<proteinExistence type="inferred from homology"/>
<dbReference type="PRINTS" id="PR00437">
    <property type="entry name" value="SMALLCYTKCXC"/>
</dbReference>
<keyword evidence="4" id="KW-0964">Secreted</keyword>
<dbReference type="InterPro" id="IPR039809">
    <property type="entry name" value="Chemokine_b/g/d"/>
</dbReference>
<dbReference type="PANTHER" id="PTHR12015:SF203">
    <property type="entry name" value="CHEMOKINE INTERLEUKIN-8-LIKE DOMAIN-CONTAINING PROTEIN"/>
    <property type="match status" value="1"/>
</dbReference>
<dbReference type="OrthoDB" id="9948647at2759"/>
<dbReference type="InterPro" id="IPR001089">
    <property type="entry name" value="Chemokine_CXC"/>
</dbReference>
<keyword evidence="8" id="KW-1185">Reference proteome</keyword>
<dbReference type="GeneID" id="102558461"/>
<dbReference type="Proteomes" id="UP000050525">
    <property type="component" value="Unassembled WGS sequence"/>
</dbReference>
<dbReference type="Gene3D" id="2.40.50.40">
    <property type="match status" value="1"/>
</dbReference>
<comment type="caution">
    <text evidence="7">The sequence shown here is derived from an EMBL/GenBank/DDBJ whole genome shotgun (WGS) entry which is preliminary data.</text>
</comment>